<dbReference type="Gene3D" id="1.10.10.60">
    <property type="entry name" value="Homeodomain-like"/>
    <property type="match status" value="2"/>
</dbReference>
<dbReference type="SMART" id="SM00342">
    <property type="entry name" value="HTH_ARAC"/>
    <property type="match status" value="1"/>
</dbReference>
<dbReference type="InterPro" id="IPR018062">
    <property type="entry name" value="HTH_AraC-typ_CS"/>
</dbReference>
<feature type="domain" description="HTH araC/xylS-type" evidence="4">
    <location>
        <begin position="157"/>
        <end position="258"/>
    </location>
</feature>
<dbReference type="PROSITE" id="PS01124">
    <property type="entry name" value="HTH_ARAC_FAMILY_2"/>
    <property type="match status" value="1"/>
</dbReference>
<dbReference type="InterPro" id="IPR020449">
    <property type="entry name" value="Tscrpt_reg_AraC-type_HTH"/>
</dbReference>
<name>A0ABS4NTK3_9BACL</name>
<evidence type="ECO:0000256" key="1">
    <source>
        <dbReference type="ARBA" id="ARBA00023015"/>
    </source>
</evidence>
<accession>A0ABS4NTK3</accession>
<evidence type="ECO:0000313" key="6">
    <source>
        <dbReference type="Proteomes" id="UP000773462"/>
    </source>
</evidence>
<keyword evidence="6" id="KW-1185">Reference proteome</keyword>
<dbReference type="InterPro" id="IPR009057">
    <property type="entry name" value="Homeodomain-like_sf"/>
</dbReference>
<dbReference type="RefSeq" id="WP_209873975.1">
    <property type="nucleotide sequence ID" value="NZ_JAGGLV010000008.1"/>
</dbReference>
<dbReference type="PANTHER" id="PTHR43280">
    <property type="entry name" value="ARAC-FAMILY TRANSCRIPTIONAL REGULATOR"/>
    <property type="match status" value="1"/>
</dbReference>
<proteinExistence type="predicted"/>
<dbReference type="InterPro" id="IPR018060">
    <property type="entry name" value="HTH_AraC"/>
</dbReference>
<keyword evidence="3" id="KW-0804">Transcription</keyword>
<dbReference type="PANTHER" id="PTHR43280:SF2">
    <property type="entry name" value="HTH-TYPE TRANSCRIPTIONAL REGULATOR EXSA"/>
    <property type="match status" value="1"/>
</dbReference>
<protein>
    <submittedName>
        <fullName evidence="5">AraC family transcriptional regulator of arabinose operon</fullName>
    </submittedName>
</protein>
<dbReference type="InterPro" id="IPR037923">
    <property type="entry name" value="HTH-like"/>
</dbReference>
<evidence type="ECO:0000313" key="5">
    <source>
        <dbReference type="EMBL" id="MBP2112750.1"/>
    </source>
</evidence>
<dbReference type="Proteomes" id="UP000773462">
    <property type="component" value="Unassembled WGS sequence"/>
</dbReference>
<keyword evidence="2" id="KW-0238">DNA-binding</keyword>
<sequence length="259" mass="30537">MITLKRCGSNVIHPEGMTIDRPEGSGDYVFVFFRSKMELRLQTRSVYAEPNTYIIYNRNSHYFYRDAELPLVHDWFHFELEGANAWFERLKLPLDTLMKAHDPLYITRKVNELHWENLQNGSFRQEIIDSIIRCLFMKLSDMRHYVESSQPVSKYYDSFLNLRNEVLSSPSTWYSVEQLAERMNMSPSYFQQIYKQIFGIPAVSDIILNRVGHASYLLKSTTYTVSQISAHCGYENDVHFMRQFKKFTGQTPSEYRGQG</sequence>
<dbReference type="Pfam" id="PF12833">
    <property type="entry name" value="HTH_18"/>
    <property type="match status" value="1"/>
</dbReference>
<dbReference type="EMBL" id="JAGGLV010000008">
    <property type="protein sequence ID" value="MBP2112750.1"/>
    <property type="molecule type" value="Genomic_DNA"/>
</dbReference>
<evidence type="ECO:0000256" key="2">
    <source>
        <dbReference type="ARBA" id="ARBA00023125"/>
    </source>
</evidence>
<comment type="caution">
    <text evidence="5">The sequence shown here is derived from an EMBL/GenBank/DDBJ whole genome shotgun (WGS) entry which is preliminary data.</text>
</comment>
<organism evidence="5 6">
    <name type="scientific">Paenibacillus silagei</name>
    <dbReference type="NCBI Taxonomy" id="1670801"/>
    <lineage>
        <taxon>Bacteria</taxon>
        <taxon>Bacillati</taxon>
        <taxon>Bacillota</taxon>
        <taxon>Bacilli</taxon>
        <taxon>Bacillales</taxon>
        <taxon>Paenibacillaceae</taxon>
        <taxon>Paenibacillus</taxon>
    </lineage>
</organism>
<dbReference type="PRINTS" id="PR00032">
    <property type="entry name" value="HTHARAC"/>
</dbReference>
<reference evidence="5 6" key="1">
    <citation type="submission" date="2021-03" db="EMBL/GenBank/DDBJ databases">
        <title>Genomic Encyclopedia of Type Strains, Phase IV (KMG-IV): sequencing the most valuable type-strain genomes for metagenomic binning, comparative biology and taxonomic classification.</title>
        <authorList>
            <person name="Goeker M."/>
        </authorList>
    </citation>
    <scope>NUCLEOTIDE SEQUENCE [LARGE SCALE GENOMIC DNA]</scope>
    <source>
        <strain evidence="5 6">DSM 101953</strain>
    </source>
</reference>
<dbReference type="PROSITE" id="PS00041">
    <property type="entry name" value="HTH_ARAC_FAMILY_1"/>
    <property type="match status" value="1"/>
</dbReference>
<dbReference type="SUPFAM" id="SSF46689">
    <property type="entry name" value="Homeodomain-like"/>
    <property type="match status" value="1"/>
</dbReference>
<gene>
    <name evidence="5" type="ORF">J2Z70_002904</name>
</gene>
<dbReference type="SUPFAM" id="SSF51215">
    <property type="entry name" value="Regulatory protein AraC"/>
    <property type="match status" value="1"/>
</dbReference>
<evidence type="ECO:0000256" key="3">
    <source>
        <dbReference type="ARBA" id="ARBA00023163"/>
    </source>
</evidence>
<keyword evidence="1" id="KW-0805">Transcription regulation</keyword>
<evidence type="ECO:0000259" key="4">
    <source>
        <dbReference type="PROSITE" id="PS01124"/>
    </source>
</evidence>